<keyword evidence="2" id="KW-1185">Reference proteome</keyword>
<dbReference type="Proteomes" id="UP001596002">
    <property type="component" value="Unassembled WGS sequence"/>
</dbReference>
<gene>
    <name evidence="1" type="ORF">ACFO8Q_13095</name>
</gene>
<evidence type="ECO:0000313" key="2">
    <source>
        <dbReference type="Proteomes" id="UP001596002"/>
    </source>
</evidence>
<dbReference type="EMBL" id="JBHSHC010000098">
    <property type="protein sequence ID" value="MFC4768283.1"/>
    <property type="molecule type" value="Genomic_DNA"/>
</dbReference>
<reference evidence="2" key="1">
    <citation type="journal article" date="2019" name="Int. J. Syst. Evol. Microbiol.">
        <title>The Global Catalogue of Microorganisms (GCM) 10K type strain sequencing project: providing services to taxonomists for standard genome sequencing and annotation.</title>
        <authorList>
            <consortium name="The Broad Institute Genomics Platform"/>
            <consortium name="The Broad Institute Genome Sequencing Center for Infectious Disease"/>
            <person name="Wu L."/>
            <person name="Ma J."/>
        </authorList>
    </citation>
    <scope>NUCLEOTIDE SEQUENCE [LARGE SCALE GENOMIC DNA]</scope>
    <source>
        <strain evidence="2">WYCCWR 12678</strain>
    </source>
</reference>
<proteinExistence type="predicted"/>
<organism evidence="1 2">
    <name type="scientific">Effusibacillus consociatus</name>
    <dbReference type="NCBI Taxonomy" id="1117041"/>
    <lineage>
        <taxon>Bacteria</taxon>
        <taxon>Bacillati</taxon>
        <taxon>Bacillota</taxon>
        <taxon>Bacilli</taxon>
        <taxon>Bacillales</taxon>
        <taxon>Alicyclobacillaceae</taxon>
        <taxon>Effusibacillus</taxon>
    </lineage>
</organism>
<evidence type="ECO:0000313" key="1">
    <source>
        <dbReference type="EMBL" id="MFC4768283.1"/>
    </source>
</evidence>
<comment type="caution">
    <text evidence="1">The sequence shown here is derived from an EMBL/GenBank/DDBJ whole genome shotgun (WGS) entry which is preliminary data.</text>
</comment>
<name>A0ABV9Q3C8_9BACL</name>
<protein>
    <submittedName>
        <fullName evidence="1">Uncharacterized protein</fullName>
    </submittedName>
</protein>
<accession>A0ABV9Q3C8</accession>
<dbReference type="RefSeq" id="WP_380026247.1">
    <property type="nucleotide sequence ID" value="NZ_JBHSHC010000098.1"/>
</dbReference>
<sequence length="54" mass="5748">MNAEGVAISIALLECFAEELPGQSPEMLTKRVVELKKLAKAQVGSVYIKGTLGD</sequence>